<evidence type="ECO:0000313" key="3">
    <source>
        <dbReference type="EMBL" id="ESL10247.1"/>
    </source>
</evidence>
<evidence type="ECO:0000313" key="4">
    <source>
        <dbReference type="Proteomes" id="UP000031737"/>
    </source>
</evidence>
<proteinExistence type="predicted"/>
<feature type="compositionally biased region" description="Polar residues" evidence="2">
    <location>
        <begin position="186"/>
        <end position="196"/>
    </location>
</feature>
<feature type="region of interest" description="Disordered" evidence="2">
    <location>
        <begin position="331"/>
        <end position="376"/>
    </location>
</feature>
<feature type="compositionally biased region" description="Polar residues" evidence="2">
    <location>
        <begin position="152"/>
        <end position="162"/>
    </location>
</feature>
<organism evidence="3 4">
    <name type="scientific">Trypanosoma rangeli SC58</name>
    <dbReference type="NCBI Taxonomy" id="429131"/>
    <lineage>
        <taxon>Eukaryota</taxon>
        <taxon>Discoba</taxon>
        <taxon>Euglenozoa</taxon>
        <taxon>Kinetoplastea</taxon>
        <taxon>Metakinetoplastina</taxon>
        <taxon>Trypanosomatida</taxon>
        <taxon>Trypanosomatidae</taxon>
        <taxon>Trypanosoma</taxon>
        <taxon>Herpetosoma</taxon>
    </lineage>
</organism>
<feature type="coiled-coil region" evidence="1">
    <location>
        <begin position="376"/>
        <end position="424"/>
    </location>
</feature>
<dbReference type="EMBL" id="AUPL01002023">
    <property type="protein sequence ID" value="ESL10247.1"/>
    <property type="molecule type" value="Genomic_DNA"/>
</dbReference>
<protein>
    <submittedName>
        <fullName evidence="3">Uncharacterized protein</fullName>
    </submittedName>
</protein>
<feature type="region of interest" description="Disordered" evidence="2">
    <location>
        <begin position="275"/>
        <end position="319"/>
    </location>
</feature>
<evidence type="ECO:0000256" key="2">
    <source>
        <dbReference type="SAM" id="MobiDB-lite"/>
    </source>
</evidence>
<name>A0A061JAE6_TRYRA</name>
<gene>
    <name evidence="3" type="ORF">TRSC58_02023</name>
</gene>
<dbReference type="OrthoDB" id="266332at2759"/>
<reference evidence="3 4" key="1">
    <citation type="submission" date="2013-07" db="EMBL/GenBank/DDBJ databases">
        <authorList>
            <person name="Stoco P.H."/>
            <person name="Wagner G."/>
            <person name="Gerber A."/>
            <person name="Zaha A."/>
            <person name="Thompson C."/>
            <person name="Bartholomeu D.C."/>
            <person name="Luckemeyer D.D."/>
            <person name="Bahia D."/>
            <person name="Loreto E."/>
            <person name="Prestes E.B."/>
            <person name="Lima F.M."/>
            <person name="Rodrigues-Luiz G."/>
            <person name="Vallejo G.A."/>
            <person name="Filho J.F."/>
            <person name="Monteiro K.M."/>
            <person name="Tyler K.M."/>
            <person name="de Almeida L.G."/>
            <person name="Ortiz M.F."/>
            <person name="Siervo M.A."/>
            <person name="de Moraes M.H."/>
            <person name="Cunha O.L."/>
            <person name="Mendonca-Neto R."/>
            <person name="Silva R."/>
            <person name="Teixeira S.M."/>
            <person name="Murta S.M."/>
            <person name="Sincero T.C."/>
            <person name="Mendes T.A."/>
            <person name="Urmenyi T.P."/>
            <person name="Silva V.G."/>
            <person name="da Rocha W.D."/>
            <person name="Andersson B."/>
            <person name="Romanha A.J."/>
            <person name="Steindel M."/>
            <person name="de Vasconcelos A.T."/>
            <person name="Grisard E.C."/>
        </authorList>
    </citation>
    <scope>NUCLEOTIDE SEQUENCE [LARGE SCALE GENOMIC DNA]</scope>
    <source>
        <strain evidence="3 4">SC58</strain>
    </source>
</reference>
<keyword evidence="4" id="KW-1185">Reference proteome</keyword>
<feature type="region of interest" description="Disordered" evidence="2">
    <location>
        <begin position="184"/>
        <end position="216"/>
    </location>
</feature>
<dbReference type="VEuPathDB" id="TriTrypDB:TRSC58_02023"/>
<dbReference type="AlphaFoldDB" id="A0A061JAE6"/>
<keyword evidence="1" id="KW-0175">Coiled coil</keyword>
<feature type="region of interest" description="Disordered" evidence="2">
    <location>
        <begin position="237"/>
        <end position="263"/>
    </location>
</feature>
<evidence type="ECO:0000256" key="1">
    <source>
        <dbReference type="SAM" id="Coils"/>
    </source>
</evidence>
<dbReference type="Proteomes" id="UP000031737">
    <property type="component" value="Unassembled WGS sequence"/>
</dbReference>
<feature type="region of interest" description="Disordered" evidence="2">
    <location>
        <begin position="143"/>
        <end position="170"/>
    </location>
</feature>
<comment type="caution">
    <text evidence="3">The sequence shown here is derived from an EMBL/GenBank/DDBJ whole genome shotgun (WGS) entry which is preliminary data.</text>
</comment>
<accession>A0A061JAE6</accession>
<sequence>MEDAPRALLSPQTMSDHVVYGKPLVVTEERLHEARVKQMKQKALRDALDRQVAQGKLHALNNDALETRNNVLKRDAVQKQYTFSCENGCGKFMQQSDSYEMREHPAQTVFSTSTVSNAHNNNAAVWNLVSGHSKPLDFISNNQSLHQSNSLPPNFSMSTSEANPLAPKRTEYNSNSLPVDFAYSGKKQNGSFNQVSPRARRSVPLGVSPKRSPRPVEVVAEGNYPLNCLPRDFSSEDVKRLAHQLKTSPHTTPPPPPQSPLASLGLRRCHANVAPSLYSRPKPHQKQHVGYLPPLDVADGLSSRQKSGEPPPPLEFFGSPLREVSGAQVQNGKNLGHPRLKQLSAPRGPSNDARGRSSVGTLEPRNGQTRATENKVEQLQKKLESRDFQMARMREKEKNWEEQVKQLKMELKSAKKKERDLNKRVKEVPIRAETAPDQPFTRTPKLGFQVPLRRGLGAPSTPGLGKKEKFVKSCIFTKEMFCPISAPSDTVSTSFVPQQQNLVPCMQDSFKCASALTRKTAFGLAEENANRPVPIEYEHLLQFVKEHIITQQQADALWRLFSNEDSPLTLIRQQPSAVRLSGEAGITSMDSYSAFENEMEEFGCDDNDAERKKIEVEEGEDGEEAHNEVGEEVVYGNGHANEELVTEYGTFETFAELHQEECLSQEETDDE</sequence>